<evidence type="ECO:0000256" key="11">
    <source>
        <dbReference type="PROSITE-ProRule" id="PRU00278"/>
    </source>
</evidence>
<dbReference type="InterPro" id="IPR046357">
    <property type="entry name" value="PPIase_dom_sf"/>
</dbReference>
<dbReference type="GO" id="GO:0003755">
    <property type="term" value="F:peptidyl-prolyl cis-trans isomerase activity"/>
    <property type="evidence" value="ECO:0007669"/>
    <property type="project" value="UniProtKB-KW"/>
</dbReference>
<evidence type="ECO:0000256" key="7">
    <source>
        <dbReference type="ARBA" id="ARBA00023186"/>
    </source>
</evidence>
<dbReference type="InterPro" id="IPR000297">
    <property type="entry name" value="PPIase_PpiC"/>
</dbReference>
<gene>
    <name evidence="14" type="ORF">CINCED_3A003448</name>
</gene>
<evidence type="ECO:0000313" key="14">
    <source>
        <dbReference type="EMBL" id="VVC35034.1"/>
    </source>
</evidence>
<evidence type="ECO:0000256" key="8">
    <source>
        <dbReference type="ARBA" id="ARBA00038408"/>
    </source>
</evidence>
<protein>
    <recommendedName>
        <fullName evidence="9">Periplasmic chaperone PpiD</fullName>
    </recommendedName>
    <alternativeName>
        <fullName evidence="10">Periplasmic folding chaperone</fullName>
    </alternativeName>
</protein>
<accession>A0A5E4N038</accession>
<evidence type="ECO:0000256" key="12">
    <source>
        <dbReference type="SAM" id="SignalP"/>
    </source>
</evidence>
<dbReference type="PANTHER" id="PTHR47529:SF1">
    <property type="entry name" value="PERIPLASMIC CHAPERONE PPID"/>
    <property type="match status" value="1"/>
</dbReference>
<dbReference type="Proteomes" id="UP000325440">
    <property type="component" value="Unassembled WGS sequence"/>
</dbReference>
<comment type="subcellular location">
    <subcellularLocation>
        <location evidence="1">Cell inner membrane</location>
        <topology evidence="1">Single-pass type II membrane protein</topology>
        <orientation evidence="1">Periplasmic side</orientation>
    </subcellularLocation>
</comment>
<dbReference type="AlphaFoldDB" id="A0A5E4N038"/>
<dbReference type="SUPFAM" id="SSF109998">
    <property type="entry name" value="Triger factor/SurA peptide-binding domain-like"/>
    <property type="match status" value="1"/>
</dbReference>
<evidence type="ECO:0000256" key="5">
    <source>
        <dbReference type="ARBA" id="ARBA00022989"/>
    </source>
</evidence>
<feature type="domain" description="PpiC" evidence="13">
    <location>
        <begin position="223"/>
        <end position="336"/>
    </location>
</feature>
<dbReference type="InterPro" id="IPR052029">
    <property type="entry name" value="PpiD_chaperone"/>
</dbReference>
<name>A0A5E4N038_9HEMI</name>
<dbReference type="EMBL" id="CABPRJ010001040">
    <property type="protein sequence ID" value="VVC35034.1"/>
    <property type="molecule type" value="Genomic_DNA"/>
</dbReference>
<dbReference type="Gene3D" id="3.10.50.40">
    <property type="match status" value="1"/>
</dbReference>
<proteinExistence type="inferred from homology"/>
<reference evidence="14 15" key="1">
    <citation type="submission" date="2019-08" db="EMBL/GenBank/DDBJ databases">
        <authorList>
            <person name="Alioto T."/>
            <person name="Alioto T."/>
            <person name="Gomez Garrido J."/>
        </authorList>
    </citation>
    <scope>NUCLEOTIDE SEQUENCE [LARGE SCALE GENOMIC DNA]</scope>
</reference>
<keyword evidence="11 14" id="KW-0413">Isomerase</keyword>
<keyword evidence="2" id="KW-1003">Cell membrane</keyword>
<evidence type="ECO:0000256" key="4">
    <source>
        <dbReference type="ARBA" id="ARBA00022692"/>
    </source>
</evidence>
<keyword evidence="3" id="KW-0997">Cell inner membrane</keyword>
<feature type="signal peptide" evidence="12">
    <location>
        <begin position="1"/>
        <end position="26"/>
    </location>
</feature>
<evidence type="ECO:0000256" key="9">
    <source>
        <dbReference type="ARBA" id="ARBA00040743"/>
    </source>
</evidence>
<dbReference type="Pfam" id="PF13624">
    <property type="entry name" value="SurA_N_3"/>
    <property type="match status" value="1"/>
</dbReference>
<sequence length="341" mass="39553">MNTSTKVIAVFLACLLILVGISNLLSDNDQEQHVAKVGKEVISLNEYKSLYQSYSNATSSSETQKKLKYDLLNALIEQKLLLNLTNELDLEVGEESIKDHIKNTKYFQNDTGEFDKNKFNEMLNSLHITEEEYVLKLKRILPAIMFMTSLFKDSYPITYGEEIDEQIYKHRYQTRVVDIIKITKDAVTSISEPDNQTLLNFYEKNKSNFYYPEYRTAQYISIGPKYFEDQVKISAEEVDNVIEQRALKDQRDVLNLVFSTKEKAEKAKKMLIEDKRNFEQVALEFGKTGFADIRINNITKDFLPQNMQDIIFALKEGEISDILESSFGWHIIKIESVHQIS</sequence>
<dbReference type="GO" id="GO:0005886">
    <property type="term" value="C:plasma membrane"/>
    <property type="evidence" value="ECO:0007669"/>
    <property type="project" value="UniProtKB-SubCell"/>
</dbReference>
<evidence type="ECO:0000256" key="6">
    <source>
        <dbReference type="ARBA" id="ARBA00023136"/>
    </source>
</evidence>
<keyword evidence="12" id="KW-0732">Signal</keyword>
<evidence type="ECO:0000256" key="2">
    <source>
        <dbReference type="ARBA" id="ARBA00022475"/>
    </source>
</evidence>
<evidence type="ECO:0000256" key="1">
    <source>
        <dbReference type="ARBA" id="ARBA00004382"/>
    </source>
</evidence>
<dbReference type="Gene3D" id="1.10.4030.10">
    <property type="entry name" value="Porin chaperone SurA, peptide-binding domain"/>
    <property type="match status" value="1"/>
</dbReference>
<evidence type="ECO:0000259" key="13">
    <source>
        <dbReference type="PROSITE" id="PS50198"/>
    </source>
</evidence>
<feature type="chain" id="PRO_5022776588" description="Periplasmic chaperone PpiD" evidence="12">
    <location>
        <begin position="27"/>
        <end position="341"/>
    </location>
</feature>
<evidence type="ECO:0000256" key="10">
    <source>
        <dbReference type="ARBA" id="ARBA00042775"/>
    </source>
</evidence>
<dbReference type="InterPro" id="IPR027304">
    <property type="entry name" value="Trigger_fact/SurA_dom_sf"/>
</dbReference>
<dbReference type="OrthoDB" id="8114429at2759"/>
<keyword evidence="4" id="KW-0812">Transmembrane</keyword>
<dbReference type="PROSITE" id="PS50198">
    <property type="entry name" value="PPIC_PPIASE_2"/>
    <property type="match status" value="1"/>
</dbReference>
<dbReference type="SUPFAM" id="SSF54534">
    <property type="entry name" value="FKBP-like"/>
    <property type="match status" value="1"/>
</dbReference>
<keyword evidence="7" id="KW-0143">Chaperone</keyword>
<evidence type="ECO:0000256" key="3">
    <source>
        <dbReference type="ARBA" id="ARBA00022519"/>
    </source>
</evidence>
<keyword evidence="5" id="KW-1133">Transmembrane helix</keyword>
<dbReference type="PANTHER" id="PTHR47529">
    <property type="entry name" value="PEPTIDYL-PROLYL CIS-TRANS ISOMERASE D"/>
    <property type="match status" value="1"/>
</dbReference>
<keyword evidence="11" id="KW-0697">Rotamase</keyword>
<organism evidence="14 15">
    <name type="scientific">Cinara cedri</name>
    <dbReference type="NCBI Taxonomy" id="506608"/>
    <lineage>
        <taxon>Eukaryota</taxon>
        <taxon>Metazoa</taxon>
        <taxon>Ecdysozoa</taxon>
        <taxon>Arthropoda</taxon>
        <taxon>Hexapoda</taxon>
        <taxon>Insecta</taxon>
        <taxon>Pterygota</taxon>
        <taxon>Neoptera</taxon>
        <taxon>Paraneoptera</taxon>
        <taxon>Hemiptera</taxon>
        <taxon>Sternorrhyncha</taxon>
        <taxon>Aphidomorpha</taxon>
        <taxon>Aphidoidea</taxon>
        <taxon>Aphididae</taxon>
        <taxon>Lachninae</taxon>
        <taxon>Cinara</taxon>
    </lineage>
</organism>
<keyword evidence="6" id="KW-0472">Membrane</keyword>
<evidence type="ECO:0000313" key="15">
    <source>
        <dbReference type="Proteomes" id="UP000325440"/>
    </source>
</evidence>
<dbReference type="Pfam" id="PF00639">
    <property type="entry name" value="Rotamase"/>
    <property type="match status" value="1"/>
</dbReference>
<comment type="similarity">
    <text evidence="8">Belongs to the PpiD chaperone family.</text>
</comment>
<keyword evidence="15" id="KW-1185">Reference proteome</keyword>